<protein>
    <recommendedName>
        <fullName evidence="4">Tac7077</fullName>
    </recommendedName>
</protein>
<gene>
    <name evidence="2" type="ORF">ZIOFF_017650</name>
</gene>
<dbReference type="InterPro" id="IPR036412">
    <property type="entry name" value="HAD-like_sf"/>
</dbReference>
<evidence type="ECO:0000256" key="1">
    <source>
        <dbReference type="PIRSR" id="PIRSR610708-1"/>
    </source>
</evidence>
<evidence type="ECO:0000313" key="3">
    <source>
        <dbReference type="Proteomes" id="UP000734854"/>
    </source>
</evidence>
<dbReference type="PANTHER" id="PTHR35134">
    <property type="entry name" value="NUCLEOTIDASE YQFW-RELATED"/>
    <property type="match status" value="1"/>
</dbReference>
<dbReference type="Pfam" id="PF06941">
    <property type="entry name" value="NT5C"/>
    <property type="match status" value="1"/>
</dbReference>
<accession>A0A8J5LIE2</accession>
<organism evidence="2 3">
    <name type="scientific">Zingiber officinale</name>
    <name type="common">Ginger</name>
    <name type="synonym">Amomum zingiber</name>
    <dbReference type="NCBI Taxonomy" id="94328"/>
    <lineage>
        <taxon>Eukaryota</taxon>
        <taxon>Viridiplantae</taxon>
        <taxon>Streptophyta</taxon>
        <taxon>Embryophyta</taxon>
        <taxon>Tracheophyta</taxon>
        <taxon>Spermatophyta</taxon>
        <taxon>Magnoliopsida</taxon>
        <taxon>Liliopsida</taxon>
        <taxon>Zingiberales</taxon>
        <taxon>Zingiberaceae</taxon>
        <taxon>Zingiber</taxon>
    </lineage>
</organism>
<reference evidence="2 3" key="1">
    <citation type="submission" date="2020-08" db="EMBL/GenBank/DDBJ databases">
        <title>Plant Genome Project.</title>
        <authorList>
            <person name="Zhang R.-G."/>
        </authorList>
    </citation>
    <scope>NUCLEOTIDE SEQUENCE [LARGE SCALE GENOMIC DNA]</scope>
    <source>
        <tissue evidence="2">Rhizome</tissue>
    </source>
</reference>
<dbReference type="SUPFAM" id="SSF56784">
    <property type="entry name" value="HAD-like"/>
    <property type="match status" value="1"/>
</dbReference>
<dbReference type="Gene3D" id="3.40.50.1000">
    <property type="entry name" value="HAD superfamily/HAD-like"/>
    <property type="match status" value="1"/>
</dbReference>
<comment type="caution">
    <text evidence="2">The sequence shown here is derived from an EMBL/GenBank/DDBJ whole genome shotgun (WGS) entry which is preliminary data.</text>
</comment>
<feature type="active site" description="Proton donor" evidence="1">
    <location>
        <position position="82"/>
    </location>
</feature>
<evidence type="ECO:0008006" key="4">
    <source>
        <dbReference type="Google" id="ProtNLM"/>
    </source>
</evidence>
<keyword evidence="3" id="KW-1185">Reference proteome</keyword>
<dbReference type="GO" id="GO:0008253">
    <property type="term" value="F:5'-nucleotidase activity"/>
    <property type="evidence" value="ECO:0007669"/>
    <property type="project" value="InterPro"/>
</dbReference>
<sequence>MASNNHLFSTSFHGTNLPSFATSLSCCFRRARHYPTQASDKLPSAAVRLKLANEGESSRQVASFGAPGFLQKEKLTVAVDVDEVLGSFLSALNQFIADHYSSNHSVSEYHVYDFCKIWKCSRAEVHEFFKTSYFKLGIHPIPGARSALTNLSSFCNLLVVTSRQNAIRDHTVEWIEKYFPGLFREIHFGNHFSLHGASRSKSDICRCLGAQVLIDDNPKYALECAEIGMKVLLFDYQSSYPWSRTGSATAHPMVTEVHDWREVEDKLQAWMLV</sequence>
<dbReference type="Proteomes" id="UP000734854">
    <property type="component" value="Unassembled WGS sequence"/>
</dbReference>
<dbReference type="GO" id="GO:0009264">
    <property type="term" value="P:deoxyribonucleotide catabolic process"/>
    <property type="evidence" value="ECO:0007669"/>
    <property type="project" value="InterPro"/>
</dbReference>
<dbReference type="InterPro" id="IPR052419">
    <property type="entry name" value="5_3-deoxyribonucleotidase-like"/>
</dbReference>
<dbReference type="PANTHER" id="PTHR35134:SF2">
    <property type="entry name" value="NUCLEOTIDASE YQFW-RELATED"/>
    <property type="match status" value="1"/>
</dbReference>
<dbReference type="InterPro" id="IPR023214">
    <property type="entry name" value="HAD_sf"/>
</dbReference>
<dbReference type="InterPro" id="IPR010708">
    <property type="entry name" value="5'(3')-deoxyribonucleotidase"/>
</dbReference>
<feature type="active site" description="Nucleophile" evidence="1">
    <location>
        <position position="80"/>
    </location>
</feature>
<dbReference type="AlphaFoldDB" id="A0A8J5LIE2"/>
<proteinExistence type="predicted"/>
<name>A0A8J5LIE2_ZINOF</name>
<evidence type="ECO:0000313" key="2">
    <source>
        <dbReference type="EMBL" id="KAG6520591.1"/>
    </source>
</evidence>
<dbReference type="EMBL" id="JACMSC010000005">
    <property type="protein sequence ID" value="KAG6520591.1"/>
    <property type="molecule type" value="Genomic_DNA"/>
</dbReference>